<feature type="signal peptide" evidence="1">
    <location>
        <begin position="1"/>
        <end position="21"/>
    </location>
</feature>
<dbReference type="InterPro" id="IPR006059">
    <property type="entry name" value="SBP"/>
</dbReference>
<protein>
    <submittedName>
        <fullName evidence="2">Extracellular solute-binding protein</fullName>
    </submittedName>
</protein>
<dbReference type="InterPro" id="IPR050490">
    <property type="entry name" value="Bact_solute-bd_prot1"/>
</dbReference>
<accession>A0A9D2RBK1</accession>
<gene>
    <name evidence="2" type="ORF">H9913_05075</name>
</gene>
<evidence type="ECO:0000313" key="2">
    <source>
        <dbReference type="EMBL" id="HJD39381.1"/>
    </source>
</evidence>
<dbReference type="AlphaFoldDB" id="A0A9D2RBK1"/>
<dbReference type="Pfam" id="PF01547">
    <property type="entry name" value="SBP_bac_1"/>
    <property type="match status" value="1"/>
</dbReference>
<proteinExistence type="predicted"/>
<sequence>MKLKRVAALAMAGTMVFSLSACGGGSGDGGGSGSGGDLSVMIWDTYQEAGLKEILADFTEETGIGAEIQVVPWNEYWTLLEAGAQGGDMPDVFWMHSNESERYMSNDMLLDLTDKIAESDLIDVSKYPEDIKNLYTYEDKMYAVPKDVDTIALWYNKTMFDEAGIPYPDETWTWDKLVEVAKQLTKPDGSQYG</sequence>
<comment type="caution">
    <text evidence="2">The sequence shown here is derived from an EMBL/GenBank/DDBJ whole genome shotgun (WGS) entry which is preliminary data.</text>
</comment>
<evidence type="ECO:0000256" key="1">
    <source>
        <dbReference type="SAM" id="SignalP"/>
    </source>
</evidence>
<organism evidence="2 3">
    <name type="scientific">Candidatus Blautia stercoripullorum</name>
    <dbReference type="NCBI Taxonomy" id="2838502"/>
    <lineage>
        <taxon>Bacteria</taxon>
        <taxon>Bacillati</taxon>
        <taxon>Bacillota</taxon>
        <taxon>Clostridia</taxon>
        <taxon>Lachnospirales</taxon>
        <taxon>Lachnospiraceae</taxon>
        <taxon>Blautia</taxon>
    </lineage>
</organism>
<dbReference type="EMBL" id="DWUX01000092">
    <property type="protein sequence ID" value="HJD39381.1"/>
    <property type="molecule type" value="Genomic_DNA"/>
</dbReference>
<feature type="non-terminal residue" evidence="2">
    <location>
        <position position="193"/>
    </location>
</feature>
<reference evidence="2" key="1">
    <citation type="journal article" date="2021" name="PeerJ">
        <title>Extensive microbial diversity within the chicken gut microbiome revealed by metagenomics and culture.</title>
        <authorList>
            <person name="Gilroy R."/>
            <person name="Ravi A."/>
            <person name="Getino M."/>
            <person name="Pursley I."/>
            <person name="Horton D.L."/>
            <person name="Alikhan N.F."/>
            <person name="Baker D."/>
            <person name="Gharbi K."/>
            <person name="Hall N."/>
            <person name="Watson M."/>
            <person name="Adriaenssens E.M."/>
            <person name="Foster-Nyarko E."/>
            <person name="Jarju S."/>
            <person name="Secka A."/>
            <person name="Antonio M."/>
            <person name="Oren A."/>
            <person name="Chaudhuri R.R."/>
            <person name="La Ragione R."/>
            <person name="Hildebrand F."/>
            <person name="Pallen M.J."/>
        </authorList>
    </citation>
    <scope>NUCLEOTIDE SEQUENCE</scope>
    <source>
        <strain evidence="2">ChiW19-6364</strain>
    </source>
</reference>
<feature type="chain" id="PRO_5039286342" evidence="1">
    <location>
        <begin position="22"/>
        <end position="193"/>
    </location>
</feature>
<keyword evidence="1" id="KW-0732">Signal</keyword>
<dbReference type="PANTHER" id="PTHR43649">
    <property type="entry name" value="ARABINOSE-BINDING PROTEIN-RELATED"/>
    <property type="match status" value="1"/>
</dbReference>
<dbReference type="Gene3D" id="3.40.190.10">
    <property type="entry name" value="Periplasmic binding protein-like II"/>
    <property type="match status" value="1"/>
</dbReference>
<dbReference type="SUPFAM" id="SSF53850">
    <property type="entry name" value="Periplasmic binding protein-like II"/>
    <property type="match status" value="1"/>
</dbReference>
<dbReference type="PROSITE" id="PS51257">
    <property type="entry name" value="PROKAR_LIPOPROTEIN"/>
    <property type="match status" value="1"/>
</dbReference>
<dbReference type="Proteomes" id="UP000823850">
    <property type="component" value="Unassembled WGS sequence"/>
</dbReference>
<dbReference type="PANTHER" id="PTHR43649:SF12">
    <property type="entry name" value="DIACETYLCHITOBIOSE BINDING PROTEIN DASA"/>
    <property type="match status" value="1"/>
</dbReference>
<name>A0A9D2RBK1_9FIRM</name>
<evidence type="ECO:0000313" key="3">
    <source>
        <dbReference type="Proteomes" id="UP000823850"/>
    </source>
</evidence>
<reference evidence="2" key="2">
    <citation type="submission" date="2021-04" db="EMBL/GenBank/DDBJ databases">
        <authorList>
            <person name="Gilroy R."/>
        </authorList>
    </citation>
    <scope>NUCLEOTIDE SEQUENCE</scope>
    <source>
        <strain evidence="2">ChiW19-6364</strain>
    </source>
</reference>